<feature type="region of interest" description="Disordered" evidence="3">
    <location>
        <begin position="109"/>
        <end position="140"/>
    </location>
</feature>
<dbReference type="CDD" id="cd00377">
    <property type="entry name" value="ICL_PEPM"/>
    <property type="match status" value="1"/>
</dbReference>
<dbReference type="PANTHER" id="PTHR42905">
    <property type="entry name" value="PHOSPHOENOLPYRUVATE CARBOXYLASE"/>
    <property type="match status" value="1"/>
</dbReference>
<name>A0A3D8QQ80_9HELO</name>
<dbReference type="PANTHER" id="PTHR42905:SF2">
    <property type="entry name" value="PHOSPHOENOLPYRUVATE CARBOXYLASE FAMILY PROTEIN"/>
    <property type="match status" value="1"/>
</dbReference>
<keyword evidence="5" id="KW-1185">Reference proteome</keyword>
<dbReference type="Gene3D" id="3.20.20.60">
    <property type="entry name" value="Phosphoenolpyruvate-binding domains"/>
    <property type="match status" value="1"/>
</dbReference>
<comment type="catalytic activity">
    <reaction evidence="1">
        <text>(2S,3R)-3-hydroxybutane-1,2,3-tricarboxylate = pyruvate + succinate</text>
        <dbReference type="Rhea" id="RHEA:16809"/>
        <dbReference type="ChEBI" id="CHEBI:15361"/>
        <dbReference type="ChEBI" id="CHEBI:30031"/>
        <dbReference type="ChEBI" id="CHEBI:57429"/>
        <dbReference type="EC" id="4.1.3.30"/>
    </reaction>
</comment>
<dbReference type="STRING" id="1849047.A0A3D8QQ80"/>
<dbReference type="InterPro" id="IPR039556">
    <property type="entry name" value="ICL/PEPM"/>
</dbReference>
<dbReference type="InterPro" id="IPR018523">
    <property type="entry name" value="Isocitrate_lyase_ph_CS"/>
</dbReference>
<protein>
    <submittedName>
        <fullName evidence="4">Uncharacterized protein</fullName>
    </submittedName>
</protein>
<accession>A0A3D8QQ80</accession>
<dbReference type="AlphaFoldDB" id="A0A3D8QQ80"/>
<sequence>MEPTTTINERGSLHIINGNAIPTNGSIPLEQAVLQLKFHNETVNELQPVNGFAKDHIQATTEPEDIHSHNENVHELQLVNGFAKDHIQATAESGDIYYKVEEPKIEIIPEPQPDTHSTHSQDKPTQRDVSENGLTNGHGTSTLVSKLEAIDGASNLTATTSSLTNTFTPLAPFVPASTRLRQIIAHSPNILVCPGVYDGLSARIADAVGFKGIYMTGAGTTASCLGAADLGIAQLHDMRTNANMIANLRPGGSGPPLIADMDTGYGGPLIIARAVQAYVLAGVAGFHIEDQIAEKRCGHLQGKEVVDIETYIQRIKACVLSRARLRSDIVIIARTDANQSRGYAECITRLKRARDEGADMGILEGFVSKEQARQAVQDMAPWPLCLNSVENGVSPLISVAEAEEMGFKVMIFSFAALAPAYVAIKETFERLLNHGVTGTPKEITPKTIFQVCGLDEEAEIDAATGGKAFSKGV</sequence>
<comment type="similarity">
    <text evidence="2">Belongs to the isocitrate lyase/PEP mutase superfamily.</text>
</comment>
<evidence type="ECO:0000256" key="3">
    <source>
        <dbReference type="SAM" id="MobiDB-lite"/>
    </source>
</evidence>
<dbReference type="Proteomes" id="UP000256645">
    <property type="component" value="Unassembled WGS sequence"/>
</dbReference>
<feature type="compositionally biased region" description="Basic and acidic residues" evidence="3">
    <location>
        <begin position="116"/>
        <end position="130"/>
    </location>
</feature>
<dbReference type="GO" id="GO:0046421">
    <property type="term" value="F:methylisocitrate lyase activity"/>
    <property type="evidence" value="ECO:0007669"/>
    <property type="project" value="UniProtKB-EC"/>
</dbReference>
<dbReference type="OrthoDB" id="1923844at2759"/>
<evidence type="ECO:0000313" key="4">
    <source>
        <dbReference type="EMBL" id="RDW63800.1"/>
    </source>
</evidence>
<organism evidence="4 5">
    <name type="scientific">Coleophoma cylindrospora</name>
    <dbReference type="NCBI Taxonomy" id="1849047"/>
    <lineage>
        <taxon>Eukaryota</taxon>
        <taxon>Fungi</taxon>
        <taxon>Dikarya</taxon>
        <taxon>Ascomycota</taxon>
        <taxon>Pezizomycotina</taxon>
        <taxon>Leotiomycetes</taxon>
        <taxon>Helotiales</taxon>
        <taxon>Dermateaceae</taxon>
        <taxon>Coleophoma</taxon>
    </lineage>
</organism>
<evidence type="ECO:0000313" key="5">
    <source>
        <dbReference type="Proteomes" id="UP000256645"/>
    </source>
</evidence>
<proteinExistence type="inferred from homology"/>
<evidence type="ECO:0000256" key="1">
    <source>
        <dbReference type="ARBA" id="ARBA00001050"/>
    </source>
</evidence>
<dbReference type="PROSITE" id="PS00161">
    <property type="entry name" value="ISOCITRATE_LYASE"/>
    <property type="match status" value="1"/>
</dbReference>
<gene>
    <name evidence="4" type="ORF">BP6252_11345</name>
</gene>
<reference evidence="4 5" key="1">
    <citation type="journal article" date="2018" name="IMA Fungus">
        <title>IMA Genome-F 9: Draft genome sequence of Annulohypoxylon stygium, Aspergillus mulundensis, Berkeleyomyces basicola (syn. Thielaviopsis basicola), Ceratocystis smalleyi, two Cercospora beticola strains, Coleophoma cylindrospora, Fusarium fracticaudum, Phialophora cf. hyalina, and Morchella septimelata.</title>
        <authorList>
            <person name="Wingfield B.D."/>
            <person name="Bills G.F."/>
            <person name="Dong Y."/>
            <person name="Huang W."/>
            <person name="Nel W.J."/>
            <person name="Swalarsk-Parry B.S."/>
            <person name="Vaghefi N."/>
            <person name="Wilken P.M."/>
            <person name="An Z."/>
            <person name="de Beer Z.W."/>
            <person name="De Vos L."/>
            <person name="Chen L."/>
            <person name="Duong T.A."/>
            <person name="Gao Y."/>
            <person name="Hammerbacher A."/>
            <person name="Kikkert J.R."/>
            <person name="Li Y."/>
            <person name="Li H."/>
            <person name="Li K."/>
            <person name="Li Q."/>
            <person name="Liu X."/>
            <person name="Ma X."/>
            <person name="Naidoo K."/>
            <person name="Pethybridge S.J."/>
            <person name="Sun J."/>
            <person name="Steenkamp E.T."/>
            <person name="van der Nest M.A."/>
            <person name="van Wyk S."/>
            <person name="Wingfield M.J."/>
            <person name="Xiong C."/>
            <person name="Yue Q."/>
            <person name="Zhang X."/>
        </authorList>
    </citation>
    <scope>NUCLEOTIDE SEQUENCE [LARGE SCALE GENOMIC DNA]</scope>
    <source>
        <strain evidence="4 5">BP6252</strain>
    </source>
</reference>
<evidence type="ECO:0000256" key="2">
    <source>
        <dbReference type="ARBA" id="ARBA00061405"/>
    </source>
</evidence>
<dbReference type="InterPro" id="IPR040442">
    <property type="entry name" value="Pyrv_kinase-like_dom_sf"/>
</dbReference>
<comment type="caution">
    <text evidence="4">The sequence shown here is derived from an EMBL/GenBank/DDBJ whole genome shotgun (WGS) entry which is preliminary data.</text>
</comment>
<dbReference type="EMBL" id="PDLM01000013">
    <property type="protein sequence ID" value="RDW63800.1"/>
    <property type="molecule type" value="Genomic_DNA"/>
</dbReference>
<dbReference type="InterPro" id="IPR015813">
    <property type="entry name" value="Pyrv/PenolPyrv_kinase-like_dom"/>
</dbReference>
<dbReference type="SUPFAM" id="SSF51621">
    <property type="entry name" value="Phosphoenolpyruvate/pyruvate domain"/>
    <property type="match status" value="1"/>
</dbReference>
<dbReference type="Pfam" id="PF13714">
    <property type="entry name" value="PEP_mutase"/>
    <property type="match status" value="1"/>
</dbReference>
<dbReference type="FunFam" id="3.20.20.60:FF:000009">
    <property type="entry name" value="2-methylisocitrate lyase"/>
    <property type="match status" value="1"/>
</dbReference>